<feature type="transmembrane region" description="Helical" evidence="1">
    <location>
        <begin position="6"/>
        <end position="23"/>
    </location>
</feature>
<name>M4NJT0_9GAMM</name>
<evidence type="ECO:0000256" key="1">
    <source>
        <dbReference type="SAM" id="Phobius"/>
    </source>
</evidence>
<organism evidence="2 3">
    <name type="scientific">Rhodanobacter denitrificans</name>
    <dbReference type="NCBI Taxonomy" id="666685"/>
    <lineage>
        <taxon>Bacteria</taxon>
        <taxon>Pseudomonadati</taxon>
        <taxon>Pseudomonadota</taxon>
        <taxon>Gammaproteobacteria</taxon>
        <taxon>Lysobacterales</taxon>
        <taxon>Rhodanobacteraceae</taxon>
        <taxon>Rhodanobacter</taxon>
    </lineage>
</organism>
<dbReference type="AlphaFoldDB" id="M4NJT0"/>
<dbReference type="KEGG" id="rhd:R2APBS1_2861"/>
<dbReference type="OrthoDB" id="5917852at2"/>
<accession>M4NJT0</accession>
<dbReference type="STRING" id="666685.R2APBS1_2861"/>
<sequence precursor="true">MDPITWVYIIVLVVSLVVAVAMAPKPKSAKPPALSDFSVPTVEDGREIVDFGGTVWIDDPNITWYGDLKVYPPIKATGGK</sequence>
<reference evidence="2 3" key="1">
    <citation type="submission" date="2012-04" db="EMBL/GenBank/DDBJ databases">
        <title>Complete genome of Rhodanobacter sp. 2APBS1.</title>
        <authorList>
            <consortium name="US DOE Joint Genome Institute"/>
            <person name="Huntemann M."/>
            <person name="Wei C.-L."/>
            <person name="Han J."/>
            <person name="Detter J.C."/>
            <person name="Han C."/>
            <person name="Tapia R."/>
            <person name="Munk A.C.C."/>
            <person name="Chen A."/>
            <person name="Krypides N."/>
            <person name="Mavromatis K."/>
            <person name="Markowitz V."/>
            <person name="Szeto E."/>
            <person name="Ivanova N."/>
            <person name="Mikhailova N."/>
            <person name="Ovchinnikova G."/>
            <person name="Pagani I."/>
            <person name="Pati A."/>
            <person name="Goodwin L."/>
            <person name="Peters L."/>
            <person name="Pitluck S."/>
            <person name="Woyke T."/>
            <person name="Prakash O."/>
            <person name="Elkins J."/>
            <person name="Brown S."/>
            <person name="Palumbo A."/>
            <person name="Hemme C."/>
            <person name="Zhou J."/>
            <person name="Watson D."/>
            <person name="Jardine P."/>
            <person name="Kostka J."/>
            <person name="Green S."/>
        </authorList>
    </citation>
    <scope>NUCLEOTIDE SEQUENCE [LARGE SCALE GENOMIC DNA]</scope>
    <source>
        <strain evidence="2 3">2APBS1</strain>
    </source>
</reference>
<dbReference type="Proteomes" id="UP000011859">
    <property type="component" value="Chromosome"/>
</dbReference>
<dbReference type="EMBL" id="CP003470">
    <property type="protein sequence ID" value="AGG89938.1"/>
    <property type="molecule type" value="Genomic_DNA"/>
</dbReference>
<dbReference type="eggNOG" id="ENOG5030N0E">
    <property type="taxonomic scope" value="Bacteria"/>
</dbReference>
<keyword evidence="1" id="KW-0812">Transmembrane</keyword>
<evidence type="ECO:0000313" key="2">
    <source>
        <dbReference type="EMBL" id="AGG89938.1"/>
    </source>
</evidence>
<gene>
    <name evidence="2" type="ORF">R2APBS1_2861</name>
</gene>
<protein>
    <submittedName>
        <fullName evidence="2">Uncharacterized protein</fullName>
    </submittedName>
</protein>
<dbReference type="RefSeq" id="WP_015448408.1">
    <property type="nucleotide sequence ID" value="NC_020541.1"/>
</dbReference>
<keyword evidence="1" id="KW-0472">Membrane</keyword>
<keyword evidence="1" id="KW-1133">Transmembrane helix</keyword>
<proteinExistence type="predicted"/>
<keyword evidence="3" id="KW-1185">Reference proteome</keyword>
<evidence type="ECO:0000313" key="3">
    <source>
        <dbReference type="Proteomes" id="UP000011859"/>
    </source>
</evidence>
<dbReference type="HOGENOM" id="CLU_199054_0_0_6"/>